<keyword evidence="1" id="KW-0472">Membrane</keyword>
<accession>A0A495JWF7</accession>
<evidence type="ECO:0000313" key="2">
    <source>
        <dbReference type="EMBL" id="RKR93297.1"/>
    </source>
</evidence>
<protein>
    <recommendedName>
        <fullName evidence="4">Fe-S protein</fullName>
    </recommendedName>
</protein>
<feature type="transmembrane region" description="Helical" evidence="1">
    <location>
        <begin position="20"/>
        <end position="38"/>
    </location>
</feature>
<dbReference type="Proteomes" id="UP000274762">
    <property type="component" value="Unassembled WGS sequence"/>
</dbReference>
<feature type="transmembrane region" description="Helical" evidence="1">
    <location>
        <begin position="81"/>
        <end position="99"/>
    </location>
</feature>
<keyword evidence="1" id="KW-0812">Transmembrane</keyword>
<reference evidence="2 3" key="1">
    <citation type="submission" date="2018-10" db="EMBL/GenBank/DDBJ databases">
        <title>Sequencing the genomes of 1000 actinobacteria strains.</title>
        <authorList>
            <person name="Klenk H.-P."/>
        </authorList>
    </citation>
    <scope>NUCLEOTIDE SEQUENCE [LARGE SCALE GENOMIC DNA]</scope>
    <source>
        <strain evidence="2 3">DSM 44343</strain>
    </source>
</reference>
<sequence>MDCPCGGPRQGVSVDVLRNVVIWIHLIGFAVTFGGWAAEALARRFRTTAAMDYGLLVSLISGVVLAAPWPAGVETNWPKVGLKLAILIVLGGVLGAGNAKQRRTGRHVPRPLFYAVGVLSLLAAGIGVIW</sequence>
<gene>
    <name evidence="2" type="ORF">DFJ75_0079</name>
</gene>
<name>A0A495JWF7_WILMA</name>
<comment type="caution">
    <text evidence="2">The sequence shown here is derived from an EMBL/GenBank/DDBJ whole genome shotgun (WGS) entry which is preliminary data.</text>
</comment>
<dbReference type="EMBL" id="RBKV01000001">
    <property type="protein sequence ID" value="RKR93297.1"/>
    <property type="molecule type" value="Genomic_DNA"/>
</dbReference>
<evidence type="ECO:0000256" key="1">
    <source>
        <dbReference type="SAM" id="Phobius"/>
    </source>
</evidence>
<dbReference type="AlphaFoldDB" id="A0A495JWF7"/>
<feature type="transmembrane region" description="Helical" evidence="1">
    <location>
        <begin position="111"/>
        <end position="129"/>
    </location>
</feature>
<keyword evidence="1" id="KW-1133">Transmembrane helix</keyword>
<evidence type="ECO:0000313" key="3">
    <source>
        <dbReference type="Proteomes" id="UP000274762"/>
    </source>
</evidence>
<feature type="transmembrane region" description="Helical" evidence="1">
    <location>
        <begin position="50"/>
        <end position="69"/>
    </location>
</feature>
<proteinExistence type="predicted"/>
<organism evidence="2 3">
    <name type="scientific">Williamsia marianensis</name>
    <dbReference type="NCBI Taxonomy" id="85044"/>
    <lineage>
        <taxon>Bacteria</taxon>
        <taxon>Bacillati</taxon>
        <taxon>Actinomycetota</taxon>
        <taxon>Actinomycetes</taxon>
        <taxon>Mycobacteriales</taxon>
        <taxon>Nocardiaceae</taxon>
        <taxon>Williamsia</taxon>
    </lineage>
</organism>
<evidence type="ECO:0008006" key="4">
    <source>
        <dbReference type="Google" id="ProtNLM"/>
    </source>
</evidence>